<name>A0A183AF21_9TREM</name>
<evidence type="ECO:0000259" key="2">
    <source>
        <dbReference type="Pfam" id="PF25339"/>
    </source>
</evidence>
<dbReference type="Proteomes" id="UP000272942">
    <property type="component" value="Unassembled WGS sequence"/>
</dbReference>
<sequence>MRAQPSSPCLVQVHTNLPPGIDAPTTAYLHLSISMFRACQTGKRRVGSCRKPPDELSVRVRWWGEPTTGECAVFNPRLAHKVGHKQLTATRARYRITVPLERFTAYLKDMRALYFDVLDDAFARAIGRARLDRIDRLTANHPLDTLLTVINDVGEKIGDLTVALSIEPVAVFSIFSFDGRAAVGLASARANKENLGDENAPDSRIAESAANAVRGDSPNKPNGTTDRLPLVNSREECGAAVSKVSAFGL</sequence>
<evidence type="ECO:0000313" key="4">
    <source>
        <dbReference type="Proteomes" id="UP000272942"/>
    </source>
</evidence>
<dbReference type="GO" id="GO:0061511">
    <property type="term" value="P:centriole elongation"/>
    <property type="evidence" value="ECO:0007669"/>
    <property type="project" value="TreeGrafter"/>
</dbReference>
<proteinExistence type="predicted"/>
<dbReference type="OrthoDB" id="79771at2759"/>
<dbReference type="GO" id="GO:0060271">
    <property type="term" value="P:cilium assembly"/>
    <property type="evidence" value="ECO:0007669"/>
    <property type="project" value="TreeGrafter"/>
</dbReference>
<protein>
    <submittedName>
        <fullName evidence="5">Phytanoyl-CoA dioxygenase</fullName>
    </submittedName>
</protein>
<dbReference type="InterPro" id="IPR057537">
    <property type="entry name" value="C2_C2CD3_N"/>
</dbReference>
<feature type="domain" description="C2CD3 N-terminal C2" evidence="2">
    <location>
        <begin position="14"/>
        <end position="169"/>
    </location>
</feature>
<evidence type="ECO:0000256" key="1">
    <source>
        <dbReference type="SAM" id="MobiDB-lite"/>
    </source>
</evidence>
<keyword evidence="4" id="KW-1185">Reference proteome</keyword>
<dbReference type="PANTHER" id="PTHR21254:SF1">
    <property type="entry name" value="C2 DOMAIN-CONTAINING PROTEIN 3"/>
    <property type="match status" value="1"/>
</dbReference>
<reference evidence="3 4" key="2">
    <citation type="submission" date="2018-11" db="EMBL/GenBank/DDBJ databases">
        <authorList>
            <consortium name="Pathogen Informatics"/>
        </authorList>
    </citation>
    <scope>NUCLEOTIDE SEQUENCE [LARGE SCALE GENOMIC DNA]</scope>
    <source>
        <strain evidence="3 4">Egypt</strain>
    </source>
</reference>
<dbReference type="Pfam" id="PF25339">
    <property type="entry name" value="C2_C2CD3_N"/>
    <property type="match status" value="1"/>
</dbReference>
<gene>
    <name evidence="3" type="ORF">ECPE_LOCUS5556</name>
</gene>
<feature type="region of interest" description="Disordered" evidence="1">
    <location>
        <begin position="210"/>
        <end position="229"/>
    </location>
</feature>
<dbReference type="GO" id="GO:0034451">
    <property type="term" value="C:centriolar satellite"/>
    <property type="evidence" value="ECO:0007669"/>
    <property type="project" value="TreeGrafter"/>
</dbReference>
<dbReference type="EMBL" id="UZAN01042423">
    <property type="protein sequence ID" value="VDP75881.1"/>
    <property type="molecule type" value="Genomic_DNA"/>
</dbReference>
<evidence type="ECO:0000313" key="5">
    <source>
        <dbReference type="WBParaSite" id="ECPE_0000556901-mRNA-1"/>
    </source>
</evidence>
<dbReference type="WBParaSite" id="ECPE_0000556901-mRNA-1">
    <property type="protein sequence ID" value="ECPE_0000556901-mRNA-1"/>
    <property type="gene ID" value="ECPE_0000556901"/>
</dbReference>
<dbReference type="PANTHER" id="PTHR21254">
    <property type="entry name" value="C2 DOMAIN-CONTAINING PROTEIN 3"/>
    <property type="match status" value="1"/>
</dbReference>
<evidence type="ECO:0000313" key="3">
    <source>
        <dbReference type="EMBL" id="VDP75881.1"/>
    </source>
</evidence>
<organism evidence="5">
    <name type="scientific">Echinostoma caproni</name>
    <dbReference type="NCBI Taxonomy" id="27848"/>
    <lineage>
        <taxon>Eukaryota</taxon>
        <taxon>Metazoa</taxon>
        <taxon>Spiralia</taxon>
        <taxon>Lophotrochozoa</taxon>
        <taxon>Platyhelminthes</taxon>
        <taxon>Trematoda</taxon>
        <taxon>Digenea</taxon>
        <taxon>Plagiorchiida</taxon>
        <taxon>Echinostomata</taxon>
        <taxon>Echinostomatoidea</taxon>
        <taxon>Echinostomatidae</taxon>
        <taxon>Echinostoma</taxon>
    </lineage>
</organism>
<accession>A0A183AF21</accession>
<dbReference type="AlphaFoldDB" id="A0A183AF21"/>
<dbReference type="GO" id="GO:0005814">
    <property type="term" value="C:centriole"/>
    <property type="evidence" value="ECO:0007669"/>
    <property type="project" value="TreeGrafter"/>
</dbReference>
<reference evidence="5" key="1">
    <citation type="submission" date="2016-06" db="UniProtKB">
        <authorList>
            <consortium name="WormBaseParasite"/>
        </authorList>
    </citation>
    <scope>IDENTIFICATION</scope>
</reference>
<dbReference type="GO" id="GO:0071539">
    <property type="term" value="P:protein localization to centrosome"/>
    <property type="evidence" value="ECO:0007669"/>
    <property type="project" value="TreeGrafter"/>
</dbReference>